<keyword evidence="9" id="KW-1185">Reference proteome</keyword>
<dbReference type="InterPro" id="IPR003838">
    <property type="entry name" value="ABC3_permease_C"/>
</dbReference>
<dbReference type="InterPro" id="IPR004513">
    <property type="entry name" value="FtsX"/>
</dbReference>
<feature type="domain" description="ABC3 transporter permease C-terminal" evidence="7">
    <location>
        <begin position="185"/>
        <end position="304"/>
    </location>
</feature>
<keyword evidence="3 6" id="KW-0812">Transmembrane</keyword>
<dbReference type="GO" id="GO:0032153">
    <property type="term" value="C:cell division site"/>
    <property type="evidence" value="ECO:0007669"/>
    <property type="project" value="TreeGrafter"/>
</dbReference>
<dbReference type="GO" id="GO:0051301">
    <property type="term" value="P:cell division"/>
    <property type="evidence" value="ECO:0007669"/>
    <property type="project" value="UniProtKB-KW"/>
</dbReference>
<evidence type="ECO:0000256" key="2">
    <source>
        <dbReference type="ARBA" id="ARBA00022475"/>
    </source>
</evidence>
<feature type="transmembrane region" description="Helical" evidence="6">
    <location>
        <begin position="33"/>
        <end position="52"/>
    </location>
</feature>
<dbReference type="Pfam" id="PF02687">
    <property type="entry name" value="FtsX"/>
    <property type="match status" value="1"/>
</dbReference>
<dbReference type="PANTHER" id="PTHR47755:SF1">
    <property type="entry name" value="CELL DIVISION PROTEIN FTSX"/>
    <property type="match status" value="1"/>
</dbReference>
<dbReference type="OrthoDB" id="8478373at2"/>
<dbReference type="PANTHER" id="PTHR47755">
    <property type="entry name" value="CELL DIVISION PROTEIN FTSX"/>
    <property type="match status" value="1"/>
</dbReference>
<dbReference type="GO" id="GO:0016020">
    <property type="term" value="C:membrane"/>
    <property type="evidence" value="ECO:0007669"/>
    <property type="project" value="InterPro"/>
</dbReference>
<keyword evidence="4 6" id="KW-1133">Transmembrane helix</keyword>
<dbReference type="Proteomes" id="UP000433652">
    <property type="component" value="Unassembled WGS sequence"/>
</dbReference>
<evidence type="ECO:0000313" key="8">
    <source>
        <dbReference type="EMBL" id="MXO59995.1"/>
    </source>
</evidence>
<reference evidence="8 9" key="1">
    <citation type="submission" date="2019-12" db="EMBL/GenBank/DDBJ databases">
        <title>Genomic-based taxomic classification of the family Erythrobacteraceae.</title>
        <authorList>
            <person name="Xu L."/>
        </authorList>
    </citation>
    <scope>NUCLEOTIDE SEQUENCE [LARGE SCALE GENOMIC DNA]</scope>
    <source>
        <strain evidence="8 9">MCCC 1K01500</strain>
    </source>
</reference>
<evidence type="ECO:0000256" key="5">
    <source>
        <dbReference type="ARBA" id="ARBA00023136"/>
    </source>
</evidence>
<feature type="transmembrane region" description="Helical" evidence="6">
    <location>
        <begin position="237"/>
        <end position="257"/>
    </location>
</feature>
<keyword evidence="5 6" id="KW-0472">Membrane</keyword>
<evidence type="ECO:0000256" key="3">
    <source>
        <dbReference type="ARBA" id="ARBA00022692"/>
    </source>
</evidence>
<accession>A0A6I4SVD2</accession>
<evidence type="ECO:0000256" key="4">
    <source>
        <dbReference type="ARBA" id="ARBA00022989"/>
    </source>
</evidence>
<evidence type="ECO:0000256" key="1">
    <source>
        <dbReference type="ARBA" id="ARBA00004651"/>
    </source>
</evidence>
<feature type="transmembrane region" description="Helical" evidence="6">
    <location>
        <begin position="180"/>
        <end position="200"/>
    </location>
</feature>
<keyword evidence="8" id="KW-0132">Cell division</keyword>
<protein>
    <submittedName>
        <fullName evidence="8">Cell division protein</fullName>
    </submittedName>
</protein>
<sequence length="307" mass="31585">MAAPGLLKRHQPRFGAERSGILQQTRLAGPMPWVIAIMIALTVIAAAGGLALSNIAANARSQIAGGLTVQVVEAAPAERNRQAEVAVALLSNREDIASVRRVPDEELSALLEPWLGDFAGEGDEAIPTPALIDARLKGPITAQRLADLRDSLAASVPSARVDAQASWLAPVFQAISSLQWLAIGLVVLLAATSAAAVWLASRSALGSNRDTIEIVHLLGGTDGQIARIFQRSIAADATVGGVVGLGLGVAALFVLGRQFSALDSGMVGGGGLGVVDWALIAAIPVVGIVLALLTARYTVLAALRSML</sequence>
<gene>
    <name evidence="8" type="ORF">GRI89_10640</name>
</gene>
<comment type="caution">
    <text evidence="8">The sequence shown here is derived from an EMBL/GenBank/DDBJ whole genome shotgun (WGS) entry which is preliminary data.</text>
</comment>
<feature type="transmembrane region" description="Helical" evidence="6">
    <location>
        <begin position="277"/>
        <end position="303"/>
    </location>
</feature>
<evidence type="ECO:0000259" key="7">
    <source>
        <dbReference type="Pfam" id="PF02687"/>
    </source>
</evidence>
<dbReference type="AlphaFoldDB" id="A0A6I4SVD2"/>
<proteinExistence type="predicted"/>
<comment type="subcellular location">
    <subcellularLocation>
        <location evidence="1">Cell membrane</location>
        <topology evidence="1">Multi-pass membrane protein</topology>
    </subcellularLocation>
</comment>
<dbReference type="RefSeq" id="WP_159794999.1">
    <property type="nucleotide sequence ID" value="NZ_WTYM01000043.1"/>
</dbReference>
<keyword evidence="2" id="KW-1003">Cell membrane</keyword>
<name>A0A6I4SVD2_9SPHN</name>
<keyword evidence="8" id="KW-0131">Cell cycle</keyword>
<evidence type="ECO:0000256" key="6">
    <source>
        <dbReference type="SAM" id="Phobius"/>
    </source>
</evidence>
<dbReference type="EMBL" id="WTYM01000043">
    <property type="protein sequence ID" value="MXO59995.1"/>
    <property type="molecule type" value="Genomic_DNA"/>
</dbReference>
<organism evidence="8 9">
    <name type="scientific">Croceibacterium salegens</name>
    <dbReference type="NCBI Taxonomy" id="1737568"/>
    <lineage>
        <taxon>Bacteria</taxon>
        <taxon>Pseudomonadati</taxon>
        <taxon>Pseudomonadota</taxon>
        <taxon>Alphaproteobacteria</taxon>
        <taxon>Sphingomonadales</taxon>
        <taxon>Erythrobacteraceae</taxon>
        <taxon>Croceibacterium</taxon>
    </lineage>
</organism>
<evidence type="ECO:0000313" key="9">
    <source>
        <dbReference type="Proteomes" id="UP000433652"/>
    </source>
</evidence>